<dbReference type="Proteomes" id="UP000827872">
    <property type="component" value="Linkage Group LG01"/>
</dbReference>
<organism evidence="1 2">
    <name type="scientific">Sphaerodactylus townsendi</name>
    <dbReference type="NCBI Taxonomy" id="933632"/>
    <lineage>
        <taxon>Eukaryota</taxon>
        <taxon>Metazoa</taxon>
        <taxon>Chordata</taxon>
        <taxon>Craniata</taxon>
        <taxon>Vertebrata</taxon>
        <taxon>Euteleostomi</taxon>
        <taxon>Lepidosauria</taxon>
        <taxon>Squamata</taxon>
        <taxon>Bifurcata</taxon>
        <taxon>Gekkota</taxon>
        <taxon>Sphaerodactylidae</taxon>
        <taxon>Sphaerodactylus</taxon>
    </lineage>
</organism>
<sequence>MNSAETAENVTGTEKTQRAEANSEGAVPRVNPYSVITISLVQEKELSSPESSPQDGSISPSLSGGYSVPVPCGYAVPSNIPLILPAYSSPVIIRNVSVDEEANVQIVAEDCFSNSQSFEDPQNSEENQENKHVNALVKWAASPATEWMENADEVIYDDVPRENSDSEPEEMIYDDVENGDEGGNSSLDYGWSSSEFESYEEQSDSECKNGMPSSFLRGNHRRQLSHDLTRLKEHYEKKMRDLMANTVGAVEIQQLRQKHELKMQKLMRAAREGTKDGLEKTKAAVKKGRSFIKTKSFIGQGI</sequence>
<accession>A0ACB8GDL0</accession>
<proteinExistence type="predicted"/>
<dbReference type="EMBL" id="CM037614">
    <property type="protein sequence ID" value="KAH8017677.1"/>
    <property type="molecule type" value="Genomic_DNA"/>
</dbReference>
<keyword evidence="2" id="KW-1185">Reference proteome</keyword>
<reference evidence="1" key="1">
    <citation type="submission" date="2021-08" db="EMBL/GenBank/DDBJ databases">
        <title>The first chromosome-level gecko genome reveals the dynamic sex chromosomes of Neotropical dwarf geckos (Sphaerodactylidae: Sphaerodactylus).</title>
        <authorList>
            <person name="Pinto B.J."/>
            <person name="Keating S.E."/>
            <person name="Gamble T."/>
        </authorList>
    </citation>
    <scope>NUCLEOTIDE SEQUENCE</scope>
    <source>
        <strain evidence="1">TG3544</strain>
    </source>
</reference>
<gene>
    <name evidence="1" type="primary">ARHGEF10_3</name>
    <name evidence="1" type="ORF">K3G42_031782</name>
</gene>
<protein>
    <submittedName>
        <fullName evidence="1">Rho guanine nucleotide exchange factor 10</fullName>
    </submittedName>
</protein>
<comment type="caution">
    <text evidence="1">The sequence shown here is derived from an EMBL/GenBank/DDBJ whole genome shotgun (WGS) entry which is preliminary data.</text>
</comment>
<evidence type="ECO:0000313" key="1">
    <source>
        <dbReference type="EMBL" id="KAH8017677.1"/>
    </source>
</evidence>
<evidence type="ECO:0000313" key="2">
    <source>
        <dbReference type="Proteomes" id="UP000827872"/>
    </source>
</evidence>
<name>A0ACB8GDL0_9SAUR</name>